<protein>
    <submittedName>
        <fullName evidence="1">Uncharacterized protein</fullName>
    </submittedName>
</protein>
<reference evidence="1" key="1">
    <citation type="submission" date="2022-04" db="EMBL/GenBank/DDBJ databases">
        <title>Jade perch genome.</title>
        <authorList>
            <person name="Chao B."/>
        </authorList>
    </citation>
    <scope>NUCLEOTIDE SEQUENCE</scope>
    <source>
        <strain evidence="1">CB-2022</strain>
    </source>
</reference>
<proteinExistence type="predicted"/>
<evidence type="ECO:0000313" key="1">
    <source>
        <dbReference type="EMBL" id="KAI3376028.1"/>
    </source>
</evidence>
<sequence length="716" mass="81234">MQTLSSCPSKPQLTCLQDVRVEWTDRNYRKVHVYQNGFDQPEEQSRLYRERTEMKEDLLQTGDLSLILKHPTDTDTGKYSCIRLQQGGKQTPEMENSGAQSQSLSGGGGFRSKESVQLPFKTTADLPEDVRVLWTYRNYMKVHVYQNNSDRPEEQLRLYRDRTEMKEDLLQTGDLSLILKHPTDRDTGKYICIVYREGKILRRKTVELKVKGLVTDWLALRAARRQLTAGVKRAKAAYAQRIQGHFMSNDPRSMWRGIKCITDYNTRDAQCPRDPSLPDALNNFYTPALMIRNTSPSTRFTPPPGEEPLSVTAAEVRRTLQRINPCKAAGPDNLSGRVLKGCAHQLTEVLTDIFNTSLQQAAHLEGWCRQNNHCINVKKTKEMIVDFRRGRHLPSPLYIGGTAVEVVSSFRYLGVHISDDLTWSKNTSCLIRKAHQRLYFLRRLRHARAGELSPDLLLQMCGGERPVLLQLLGGREEGSAEGGEGCTEDCGTQSTHHHGHLHLQMQETGLLHHEGPHSHCTRTVCRPPLRQDHQTEEQLLPGSFSQHASAVELYEGEEFVLLPFHQRLQKGDELKDQNQLYSGRTSMRTDALETGDLSLNLTKLLLSDSGTYTCTVRVLGGQRRVNDIQLKVKERFPSWAKALVVLLVLLVVGLVAGALLRHYRHYFMSGDDGPNARLRAVHKAIMNRRPAMTVHVVRIGVTGFPPWSQSWGWELA</sequence>
<keyword evidence="2" id="KW-1185">Reference proteome</keyword>
<accession>A0ACB8XAT5</accession>
<organism evidence="1 2">
    <name type="scientific">Scortum barcoo</name>
    <name type="common">barcoo grunter</name>
    <dbReference type="NCBI Taxonomy" id="214431"/>
    <lineage>
        <taxon>Eukaryota</taxon>
        <taxon>Metazoa</taxon>
        <taxon>Chordata</taxon>
        <taxon>Craniata</taxon>
        <taxon>Vertebrata</taxon>
        <taxon>Euteleostomi</taxon>
        <taxon>Actinopterygii</taxon>
        <taxon>Neopterygii</taxon>
        <taxon>Teleostei</taxon>
        <taxon>Neoteleostei</taxon>
        <taxon>Acanthomorphata</taxon>
        <taxon>Eupercaria</taxon>
        <taxon>Centrarchiformes</taxon>
        <taxon>Terapontoidei</taxon>
        <taxon>Terapontidae</taxon>
        <taxon>Scortum</taxon>
    </lineage>
</organism>
<evidence type="ECO:0000313" key="2">
    <source>
        <dbReference type="Proteomes" id="UP000831701"/>
    </source>
</evidence>
<gene>
    <name evidence="1" type="ORF">L3Q82_016561</name>
</gene>
<dbReference type="Proteomes" id="UP000831701">
    <property type="component" value="Chromosome 2"/>
</dbReference>
<comment type="caution">
    <text evidence="1">The sequence shown here is derived from an EMBL/GenBank/DDBJ whole genome shotgun (WGS) entry which is preliminary data.</text>
</comment>
<dbReference type="EMBL" id="CM041532">
    <property type="protein sequence ID" value="KAI3376028.1"/>
    <property type="molecule type" value="Genomic_DNA"/>
</dbReference>
<name>A0ACB8XAT5_9TELE</name>